<name>A0A4U0U8J1_9PEZI</name>
<proteinExistence type="predicted"/>
<evidence type="ECO:0000313" key="1">
    <source>
        <dbReference type="EMBL" id="TKA31613.1"/>
    </source>
</evidence>
<evidence type="ECO:0000313" key="2">
    <source>
        <dbReference type="Proteomes" id="UP000308549"/>
    </source>
</evidence>
<protein>
    <submittedName>
        <fullName evidence="1">Uncharacterized protein</fullName>
    </submittedName>
</protein>
<dbReference type="AlphaFoldDB" id="A0A4U0U8J1"/>
<accession>A0A4U0U8J1</accession>
<dbReference type="OrthoDB" id="4217619at2759"/>
<gene>
    <name evidence="1" type="ORF">B0A50_01690</name>
</gene>
<reference evidence="1 2" key="1">
    <citation type="submission" date="2017-03" db="EMBL/GenBank/DDBJ databases">
        <title>Genomes of endolithic fungi from Antarctica.</title>
        <authorList>
            <person name="Coleine C."/>
            <person name="Masonjones S."/>
            <person name="Stajich J.E."/>
        </authorList>
    </citation>
    <scope>NUCLEOTIDE SEQUENCE [LARGE SCALE GENOMIC DNA]</scope>
    <source>
        <strain evidence="1 2">CCFEE 6315</strain>
    </source>
</reference>
<dbReference type="EMBL" id="NAJL01000007">
    <property type="protein sequence ID" value="TKA31613.1"/>
    <property type="molecule type" value="Genomic_DNA"/>
</dbReference>
<sequence>MGNPFSNLPQELRDVIHARAPRVAWIDITAISPNNEQATDGGYNISPLPPSMSRVSQCFRNEILDVFYGTNKFLFDLRGDKHDDYPLYWTPPTIYENWVEAMGDENAARLRSLSFLSHNFSAHATFSYEEGSPKITLKFRDTGRKAPLSTFTIVSDYSRQLAYERSEQGLRSFLAGIEQAREGASLTVEDSYKSAGRWHQSSHFYARASTWAT</sequence>
<keyword evidence="2" id="KW-1185">Reference proteome</keyword>
<dbReference type="Proteomes" id="UP000308549">
    <property type="component" value="Unassembled WGS sequence"/>
</dbReference>
<organism evidence="1 2">
    <name type="scientific">Salinomyces thailandicus</name>
    <dbReference type="NCBI Taxonomy" id="706561"/>
    <lineage>
        <taxon>Eukaryota</taxon>
        <taxon>Fungi</taxon>
        <taxon>Dikarya</taxon>
        <taxon>Ascomycota</taxon>
        <taxon>Pezizomycotina</taxon>
        <taxon>Dothideomycetes</taxon>
        <taxon>Dothideomycetidae</taxon>
        <taxon>Mycosphaerellales</taxon>
        <taxon>Teratosphaeriaceae</taxon>
        <taxon>Salinomyces</taxon>
    </lineage>
</organism>
<comment type="caution">
    <text evidence="1">The sequence shown here is derived from an EMBL/GenBank/DDBJ whole genome shotgun (WGS) entry which is preliminary data.</text>
</comment>